<dbReference type="PANTHER" id="PTHR38050:SF2">
    <property type="entry name" value="FERULOYL ESTERASE C-RELATED"/>
    <property type="match status" value="1"/>
</dbReference>
<keyword evidence="6" id="KW-0119">Carbohydrate metabolism</keyword>
<evidence type="ECO:0000256" key="6">
    <source>
        <dbReference type="ARBA" id="ARBA00023277"/>
    </source>
</evidence>
<evidence type="ECO:0000256" key="1">
    <source>
        <dbReference type="ARBA" id="ARBA00004613"/>
    </source>
</evidence>
<protein>
    <submittedName>
        <fullName evidence="9">Alpha/beta hydrolase family esterase</fullName>
    </submittedName>
</protein>
<gene>
    <name evidence="9" type="ORF">ACFPZN_11585</name>
</gene>
<dbReference type="InterPro" id="IPR043595">
    <property type="entry name" value="FaeB/C/D"/>
</dbReference>
<comment type="subcellular location">
    <subcellularLocation>
        <location evidence="1">Secreted</location>
    </subcellularLocation>
</comment>
<dbReference type="SUPFAM" id="SSF53474">
    <property type="entry name" value="alpha/beta-Hydrolases"/>
    <property type="match status" value="1"/>
</dbReference>
<feature type="signal peptide" evidence="8">
    <location>
        <begin position="1"/>
        <end position="26"/>
    </location>
</feature>
<evidence type="ECO:0000256" key="8">
    <source>
        <dbReference type="SAM" id="SignalP"/>
    </source>
</evidence>
<dbReference type="GO" id="GO:0016787">
    <property type="term" value="F:hydrolase activity"/>
    <property type="evidence" value="ECO:0007669"/>
    <property type="project" value="UniProtKB-KW"/>
</dbReference>
<evidence type="ECO:0000313" key="9">
    <source>
        <dbReference type="EMBL" id="MFC5746252.1"/>
    </source>
</evidence>
<dbReference type="RefSeq" id="WP_378281876.1">
    <property type="nucleotide sequence ID" value="NZ_JBHSON010000013.1"/>
</dbReference>
<evidence type="ECO:0000256" key="3">
    <source>
        <dbReference type="ARBA" id="ARBA00022651"/>
    </source>
</evidence>
<evidence type="ECO:0000256" key="5">
    <source>
        <dbReference type="ARBA" id="ARBA00022801"/>
    </source>
</evidence>
<dbReference type="EMBL" id="JBHSON010000013">
    <property type="protein sequence ID" value="MFC5746252.1"/>
    <property type="molecule type" value="Genomic_DNA"/>
</dbReference>
<accession>A0ABW0ZUS6</accession>
<dbReference type="PROSITE" id="PS51318">
    <property type="entry name" value="TAT"/>
    <property type="match status" value="1"/>
</dbReference>
<dbReference type="InterPro" id="IPR029058">
    <property type="entry name" value="AB_hydrolase_fold"/>
</dbReference>
<dbReference type="PANTHER" id="PTHR38050">
    <property type="match status" value="1"/>
</dbReference>
<reference evidence="10" key="1">
    <citation type="journal article" date="2019" name="Int. J. Syst. Evol. Microbiol.">
        <title>The Global Catalogue of Microorganisms (GCM) 10K type strain sequencing project: providing services to taxonomists for standard genome sequencing and annotation.</title>
        <authorList>
            <consortium name="The Broad Institute Genomics Platform"/>
            <consortium name="The Broad Institute Genome Sequencing Center for Infectious Disease"/>
            <person name="Wu L."/>
            <person name="Ma J."/>
        </authorList>
    </citation>
    <scope>NUCLEOTIDE SEQUENCE [LARGE SCALE GENOMIC DNA]</scope>
    <source>
        <strain evidence="10">KCTC 42087</strain>
    </source>
</reference>
<keyword evidence="4 8" id="KW-0732">Signal</keyword>
<keyword evidence="3" id="KW-0858">Xylan degradation</keyword>
<keyword evidence="7" id="KW-0624">Polysaccharide degradation</keyword>
<keyword evidence="2" id="KW-0964">Secreted</keyword>
<evidence type="ECO:0000256" key="4">
    <source>
        <dbReference type="ARBA" id="ARBA00022729"/>
    </source>
</evidence>
<evidence type="ECO:0000256" key="2">
    <source>
        <dbReference type="ARBA" id="ARBA00022525"/>
    </source>
</evidence>
<evidence type="ECO:0000313" key="10">
    <source>
        <dbReference type="Proteomes" id="UP001596074"/>
    </source>
</evidence>
<keyword evidence="10" id="KW-1185">Reference proteome</keyword>
<organism evidence="9 10">
    <name type="scientific">Actinomadura rugatobispora</name>
    <dbReference type="NCBI Taxonomy" id="1994"/>
    <lineage>
        <taxon>Bacteria</taxon>
        <taxon>Bacillati</taxon>
        <taxon>Actinomycetota</taxon>
        <taxon>Actinomycetes</taxon>
        <taxon>Streptosporangiales</taxon>
        <taxon>Thermomonosporaceae</taxon>
        <taxon>Actinomadura</taxon>
    </lineage>
</organism>
<evidence type="ECO:0000256" key="7">
    <source>
        <dbReference type="ARBA" id="ARBA00023326"/>
    </source>
</evidence>
<name>A0ABW0ZUS6_9ACTN</name>
<dbReference type="Proteomes" id="UP001596074">
    <property type="component" value="Unassembled WGS sequence"/>
</dbReference>
<keyword evidence="5 9" id="KW-0378">Hydrolase</keyword>
<dbReference type="Gene3D" id="3.40.50.1820">
    <property type="entry name" value="alpha/beta hydrolase"/>
    <property type="match status" value="1"/>
</dbReference>
<comment type="caution">
    <text evidence="9">The sequence shown here is derived from an EMBL/GenBank/DDBJ whole genome shotgun (WGS) entry which is preliminary data.</text>
</comment>
<feature type="chain" id="PRO_5046989872" evidence="8">
    <location>
        <begin position="27"/>
        <end position="432"/>
    </location>
</feature>
<dbReference type="InterPro" id="IPR006311">
    <property type="entry name" value="TAT_signal"/>
</dbReference>
<proteinExistence type="predicted"/>
<sequence>MHSHPPRSRRGLAAALVAGTAFSAAAAIPAGTAHAAAPAAQAADRVTVTAAGSPAYTLTGDLSTGAIAVLDNVATYETNKIQGTGTLPGSGGGAANVAFAIARDGSALKGTFTLKDPGAGVEISAAVNGGVTVPGEATVKWEGNGTVRRGGASSSQKVTFTVQDRRPDPGDHAVRITHAGQARNAILRLPDDYDGTPRPVLFHFPGLLETPGIAEWYGRMADYAQTRGFIMMTPEHYGIGWQGVLAGTPSPDVDDPGFVQRLQDILIERFNADPRRLYASGMSNGGFFTSKMACDNRRFAAYAAVAGQLNDPGACRPERHVPIVLIHGDGDFVVPYSTVRPALDFWTRNNGCGTETVATNLPDIAPDDNTTVVRHDHPGCPAGGPVTLYQIKGGGHNWPGGTPFLGPVLGGTTYDIDANAVIWEFVSRYRLP</sequence>